<dbReference type="InterPro" id="IPR031052">
    <property type="entry name" value="FHY3/FAR1"/>
</dbReference>
<dbReference type="Pfam" id="PF10551">
    <property type="entry name" value="MULE"/>
    <property type="match status" value="1"/>
</dbReference>
<proteinExistence type="inferred from homology"/>
<keyword evidence="1" id="KW-0479">Metal-binding</keyword>
<evidence type="ECO:0000256" key="1">
    <source>
        <dbReference type="RuleBase" id="RU367018"/>
    </source>
</evidence>
<gene>
    <name evidence="4" type="ORF">RGQ29_028737</name>
</gene>
<comment type="caution">
    <text evidence="4">The sequence shown here is derived from an EMBL/GenBank/DDBJ whole genome shotgun (WGS) entry which is preliminary data.</text>
</comment>
<dbReference type="PANTHER" id="PTHR31669">
    <property type="entry name" value="PROTEIN FAR1-RELATED SEQUENCE 10-RELATED"/>
    <property type="match status" value="1"/>
</dbReference>
<keyword evidence="5" id="KW-1185">Reference proteome</keyword>
<keyword evidence="1" id="KW-0539">Nucleus</keyword>
<sequence length="680" mass="79889">MSSDEEIVIDEEENEQKLEIEKIEEKKHEINKILNENEIVLEPKVGMMFNSEEEVRAYYTQYAKQAGFGVSKRTSKLGHDGNLKYFTISCVNQGKAKSKFTLTTVVLDHVHTLSPGKARYFRCHKQMDSYVKRRLELNDKAGIRISKNYKSIVIEAGGFEKLPFGEKDCRNHVDKARRLRLGVEDARALRDYFVRMQEKDDQFYYVMDVDDSSRLRNVFWADARRVNHHGQSILLGCGLISNENVDTFVWLFESWMKCMSGRAPKAIITDQDQAMKRAIEIVFPETKHRFCLWHIMKKILEKFKGYSQYEAIKRDIDRCVYDSLSRDEFEDSWQRLLEVYNLQDNEWLQWLYYERNHWIPTYVKNTFWAGMSTTQRSESMNAFFDGYVGPKTTLKQFVDQYDEALKSKVEKENTEDFISLTSRVPCITHYAIKKQFQDSYTNLKFKEVQDEIRRKMYCHPSLLKKEGAISTYQVVDEIEIDDDTKEVIFHVYFNEDELEVQCNCCLFEFRGILCRPAFSVLIMIKKIKILPSKYIFPRWSKDSKRRYTFIKCIYDELSGNPEAQRYDKLHTSFYEVASMASKTKESCMTVMTVLDKLKEKLSLNVSSSESGQTSHHTPGAVTISNEVLSPLVARSKGRPVSKRKESKTNQVVRKLKTRKRQEGNKTSKKKKEKENRYLLI</sequence>
<feature type="domain" description="MULE transposase" evidence="3">
    <location>
        <begin position="225"/>
        <end position="298"/>
    </location>
</feature>
<dbReference type="AlphaFoldDB" id="A0AAN7IMA6"/>
<dbReference type="InterPro" id="IPR018289">
    <property type="entry name" value="MULE_transposase_dom"/>
</dbReference>
<comment type="subcellular location">
    <subcellularLocation>
        <location evidence="1">Nucleus</location>
    </subcellularLocation>
</comment>
<evidence type="ECO:0000313" key="4">
    <source>
        <dbReference type="EMBL" id="KAK4578768.1"/>
    </source>
</evidence>
<reference evidence="4 5" key="1">
    <citation type="journal article" date="2023" name="G3 (Bethesda)">
        <title>A haplotype-resolved chromosome-scale genome for Quercus rubra L. provides insights into the genetics of adaptive traits for red oak species.</title>
        <authorList>
            <person name="Kapoor B."/>
            <person name="Jenkins J."/>
            <person name="Schmutz J."/>
            <person name="Zhebentyayeva T."/>
            <person name="Kuelheim C."/>
            <person name="Coggeshall M."/>
            <person name="Heim C."/>
            <person name="Lasky J.R."/>
            <person name="Leites L."/>
            <person name="Islam-Faridi N."/>
            <person name="Romero-Severson J."/>
            <person name="DeLeo V.L."/>
            <person name="Lucas S.M."/>
            <person name="Lazic D."/>
            <person name="Gailing O."/>
            <person name="Carlson J."/>
            <person name="Staton M."/>
        </authorList>
    </citation>
    <scope>NUCLEOTIDE SEQUENCE [LARGE SCALE GENOMIC DNA]</scope>
    <source>
        <strain evidence="4">Pseudo-F2</strain>
    </source>
</reference>
<dbReference type="EMBL" id="JAXUIC010000008">
    <property type="protein sequence ID" value="KAK4578768.1"/>
    <property type="molecule type" value="Genomic_DNA"/>
</dbReference>
<evidence type="ECO:0000313" key="5">
    <source>
        <dbReference type="Proteomes" id="UP001324115"/>
    </source>
</evidence>
<organism evidence="4 5">
    <name type="scientific">Quercus rubra</name>
    <name type="common">Northern red oak</name>
    <name type="synonym">Quercus borealis</name>
    <dbReference type="NCBI Taxonomy" id="3512"/>
    <lineage>
        <taxon>Eukaryota</taxon>
        <taxon>Viridiplantae</taxon>
        <taxon>Streptophyta</taxon>
        <taxon>Embryophyta</taxon>
        <taxon>Tracheophyta</taxon>
        <taxon>Spermatophyta</taxon>
        <taxon>Magnoliopsida</taxon>
        <taxon>eudicotyledons</taxon>
        <taxon>Gunneridae</taxon>
        <taxon>Pentapetalae</taxon>
        <taxon>rosids</taxon>
        <taxon>fabids</taxon>
        <taxon>Fagales</taxon>
        <taxon>Fagaceae</taxon>
        <taxon>Quercus</taxon>
    </lineage>
</organism>
<dbReference type="PANTHER" id="PTHR31669:SF297">
    <property type="entry name" value="PROTEIN FAR1-RELATED SEQUENCE"/>
    <property type="match status" value="1"/>
</dbReference>
<evidence type="ECO:0000256" key="2">
    <source>
        <dbReference type="SAM" id="MobiDB-lite"/>
    </source>
</evidence>
<dbReference type="GO" id="GO:0008270">
    <property type="term" value="F:zinc ion binding"/>
    <property type="evidence" value="ECO:0007669"/>
    <property type="project" value="UniProtKB-UniRule"/>
</dbReference>
<dbReference type="GO" id="GO:0005634">
    <property type="term" value="C:nucleus"/>
    <property type="evidence" value="ECO:0007669"/>
    <property type="project" value="UniProtKB-SubCell"/>
</dbReference>
<dbReference type="GO" id="GO:0006355">
    <property type="term" value="P:regulation of DNA-templated transcription"/>
    <property type="evidence" value="ECO:0007669"/>
    <property type="project" value="UniProtKB-UniRule"/>
</dbReference>
<accession>A0AAN7IMA6</accession>
<comment type="similarity">
    <text evidence="1">Belongs to the FHY3/FAR1 family.</text>
</comment>
<protein>
    <recommendedName>
        <fullName evidence="1">Protein FAR1-RELATED SEQUENCE</fullName>
    </recommendedName>
</protein>
<dbReference type="Proteomes" id="UP001324115">
    <property type="component" value="Unassembled WGS sequence"/>
</dbReference>
<name>A0AAN7IMA6_QUERU</name>
<comment type="function">
    <text evidence="1">Putative transcription activator involved in regulating light control of development.</text>
</comment>
<feature type="region of interest" description="Disordered" evidence="2">
    <location>
        <begin position="633"/>
        <end position="680"/>
    </location>
</feature>
<keyword evidence="1" id="KW-0863">Zinc-finger</keyword>
<keyword evidence="1" id="KW-0862">Zinc</keyword>
<evidence type="ECO:0000259" key="3">
    <source>
        <dbReference type="Pfam" id="PF10551"/>
    </source>
</evidence>